<gene>
    <name evidence="3" type="ORF">Rcae01_00681</name>
</gene>
<dbReference type="EMBL" id="BAABRO010000001">
    <property type="protein sequence ID" value="GAA5505239.1"/>
    <property type="molecule type" value="Genomic_DNA"/>
</dbReference>
<proteinExistence type="inferred from homology"/>
<dbReference type="Pfam" id="PF08327">
    <property type="entry name" value="AHSA1"/>
    <property type="match status" value="1"/>
</dbReference>
<dbReference type="Proteomes" id="UP001416858">
    <property type="component" value="Unassembled WGS sequence"/>
</dbReference>
<dbReference type="CDD" id="cd08898">
    <property type="entry name" value="SRPBCC_CalC_Aha1-like_5"/>
    <property type="match status" value="1"/>
</dbReference>
<evidence type="ECO:0000256" key="1">
    <source>
        <dbReference type="ARBA" id="ARBA00006817"/>
    </source>
</evidence>
<evidence type="ECO:0000313" key="4">
    <source>
        <dbReference type="Proteomes" id="UP001416858"/>
    </source>
</evidence>
<evidence type="ECO:0000313" key="3">
    <source>
        <dbReference type="EMBL" id="GAA5505239.1"/>
    </source>
</evidence>
<organism evidence="3 4">
    <name type="scientific">Novipirellula caenicola</name>
    <dbReference type="NCBI Taxonomy" id="1536901"/>
    <lineage>
        <taxon>Bacteria</taxon>
        <taxon>Pseudomonadati</taxon>
        <taxon>Planctomycetota</taxon>
        <taxon>Planctomycetia</taxon>
        <taxon>Pirellulales</taxon>
        <taxon>Pirellulaceae</taxon>
        <taxon>Novipirellula</taxon>
    </lineage>
</organism>
<name>A0ABP9VJ56_9BACT</name>
<comment type="similarity">
    <text evidence="1">Belongs to the AHA1 family.</text>
</comment>
<reference evidence="3 4" key="1">
    <citation type="submission" date="2024-02" db="EMBL/GenBank/DDBJ databases">
        <title>Rhodopirellula caenicola NBRC 110016.</title>
        <authorList>
            <person name="Ichikawa N."/>
            <person name="Katano-Makiyama Y."/>
            <person name="Hidaka K."/>
        </authorList>
    </citation>
    <scope>NUCLEOTIDE SEQUENCE [LARGE SCALE GENOMIC DNA]</scope>
    <source>
        <strain evidence="3 4">NBRC 110016</strain>
    </source>
</reference>
<keyword evidence="4" id="KW-1185">Reference proteome</keyword>
<dbReference type="RefSeq" id="WP_345682303.1">
    <property type="nucleotide sequence ID" value="NZ_BAABRO010000001.1"/>
</dbReference>
<dbReference type="SUPFAM" id="SSF55961">
    <property type="entry name" value="Bet v1-like"/>
    <property type="match status" value="1"/>
</dbReference>
<protein>
    <recommendedName>
        <fullName evidence="2">Activator of Hsp90 ATPase homologue 1/2-like C-terminal domain-containing protein</fullName>
    </recommendedName>
</protein>
<comment type="caution">
    <text evidence="3">The sequence shown here is derived from an EMBL/GenBank/DDBJ whole genome shotgun (WGS) entry which is preliminary data.</text>
</comment>
<evidence type="ECO:0000259" key="2">
    <source>
        <dbReference type="Pfam" id="PF08327"/>
    </source>
</evidence>
<feature type="domain" description="Activator of Hsp90 ATPase homologue 1/2-like C-terminal" evidence="2">
    <location>
        <begin position="17"/>
        <end position="150"/>
    </location>
</feature>
<dbReference type="Gene3D" id="3.30.530.20">
    <property type="match status" value="1"/>
</dbReference>
<dbReference type="InterPro" id="IPR023393">
    <property type="entry name" value="START-like_dom_sf"/>
</dbReference>
<dbReference type="InterPro" id="IPR013538">
    <property type="entry name" value="ASHA1/2-like_C"/>
</dbReference>
<sequence>MTESMSDRIEKQIDLPAPIEKVWHALTDHVAFSQWFGVNLERPFVVGEKSFGQITYPGYEHVRMEVEVIAIHPMDRFAFLWHPYAIEPDVDYSREPPTTVEFTLEPTESGTLLKVVESGFDRIPEARRSEAYRMNEGGWTEQMKNIERYVSNHTD</sequence>
<accession>A0ABP9VJ56</accession>